<gene>
    <name evidence="1" type="ORF">FYJ37_12615</name>
</gene>
<dbReference type="EMBL" id="VUMB01000027">
    <property type="protein sequence ID" value="MSS41171.1"/>
    <property type="molecule type" value="Genomic_DNA"/>
</dbReference>
<evidence type="ECO:0000313" key="2">
    <source>
        <dbReference type="Proteomes" id="UP000462363"/>
    </source>
</evidence>
<sequence length="129" mass="14930">MDFEQDYIMRMIQDVVRFLMQLITGRQQFQYDFANFTGNMTGNDHFARLIALADAGKINSAENMMYEDLDPEDKEYLMLGLAFYSHINEYSDDFLTAADYSRAEIQDGIRSLLNEYGITGLDAIYESLD</sequence>
<dbReference type="InterPro" id="IPR045507">
    <property type="entry name" value="DUF6483"/>
</dbReference>
<name>A0A844FCE6_CLOSV</name>
<dbReference type="GeneID" id="62696115"/>
<dbReference type="AlphaFoldDB" id="A0A844FCE6"/>
<accession>A0A844FCE6</accession>
<comment type="caution">
    <text evidence="1">The sequence shown here is derived from an EMBL/GenBank/DDBJ whole genome shotgun (WGS) entry which is preliminary data.</text>
</comment>
<evidence type="ECO:0000313" key="1">
    <source>
        <dbReference type="EMBL" id="MSS41171.1"/>
    </source>
</evidence>
<dbReference type="Proteomes" id="UP000462363">
    <property type="component" value="Unassembled WGS sequence"/>
</dbReference>
<protein>
    <submittedName>
        <fullName evidence="1">Uncharacterized protein</fullName>
    </submittedName>
</protein>
<reference evidence="1 2" key="1">
    <citation type="submission" date="2019-08" db="EMBL/GenBank/DDBJ databases">
        <title>In-depth cultivation of the pig gut microbiome towards novel bacterial diversity and tailored functional studies.</title>
        <authorList>
            <person name="Wylensek D."/>
            <person name="Hitch T.C.A."/>
            <person name="Clavel T."/>
        </authorList>
    </citation>
    <scope>NUCLEOTIDE SEQUENCE [LARGE SCALE GENOMIC DNA]</scope>
    <source>
        <strain evidence="1 2">BL-389-WT-3D</strain>
    </source>
</reference>
<proteinExistence type="predicted"/>
<dbReference type="Pfam" id="PF20092">
    <property type="entry name" value="DUF6483"/>
    <property type="match status" value="1"/>
</dbReference>
<organism evidence="1 2">
    <name type="scientific">Clostridium scindens (strain JCM 10418 / VPI 12708)</name>
    <dbReference type="NCBI Taxonomy" id="29347"/>
    <lineage>
        <taxon>Bacteria</taxon>
        <taxon>Bacillati</taxon>
        <taxon>Bacillota</taxon>
        <taxon>Clostridia</taxon>
        <taxon>Lachnospirales</taxon>
        <taxon>Lachnospiraceae</taxon>
    </lineage>
</organism>
<dbReference type="RefSeq" id="WP_004608124.1">
    <property type="nucleotide sequence ID" value="NZ_AP025569.1"/>
</dbReference>